<accession>R6UW88</accession>
<dbReference type="Gene3D" id="2.60.420.10">
    <property type="entry name" value="Maltose phosphorylase, domain 3"/>
    <property type="match status" value="1"/>
</dbReference>
<keyword evidence="3" id="KW-0378">Hydrolase</keyword>
<name>R6UW88_9BACT</name>
<proteinExistence type="predicted"/>
<dbReference type="InterPro" id="IPR013737">
    <property type="entry name" value="Bac_rhamnosid_N"/>
</dbReference>
<dbReference type="Gene3D" id="2.60.40.10">
    <property type="entry name" value="Immunoglobulins"/>
    <property type="match status" value="1"/>
</dbReference>
<evidence type="ECO:0000313" key="8">
    <source>
        <dbReference type="EMBL" id="CDC74962.1"/>
    </source>
</evidence>
<feature type="domain" description="Bacterial alpha-L-rhamnosidase N-terminal" evidence="5">
    <location>
        <begin position="152"/>
        <end position="283"/>
    </location>
</feature>
<evidence type="ECO:0000256" key="2">
    <source>
        <dbReference type="ARBA" id="ARBA00012652"/>
    </source>
</evidence>
<dbReference type="Pfam" id="PF17390">
    <property type="entry name" value="Bac_rhamnosid_C"/>
    <property type="match status" value="1"/>
</dbReference>
<evidence type="ECO:0000313" key="9">
    <source>
        <dbReference type="Proteomes" id="UP000017938"/>
    </source>
</evidence>
<evidence type="ECO:0000256" key="3">
    <source>
        <dbReference type="ARBA" id="ARBA00022801"/>
    </source>
</evidence>
<dbReference type="Gene3D" id="2.60.120.260">
    <property type="entry name" value="Galactose-binding domain-like"/>
    <property type="match status" value="2"/>
</dbReference>
<dbReference type="SUPFAM" id="SSF48208">
    <property type="entry name" value="Six-hairpin glycosidases"/>
    <property type="match status" value="1"/>
</dbReference>
<protein>
    <recommendedName>
        <fullName evidence="2">alpha-L-rhamnosidase</fullName>
        <ecNumber evidence="2">3.2.1.40</ecNumber>
    </recommendedName>
</protein>
<dbReference type="InterPro" id="IPR035396">
    <property type="entry name" value="Bac_rhamnosid6H"/>
</dbReference>
<feature type="domain" description="Alpha-L-rhamnosidase C-terminal" evidence="7">
    <location>
        <begin position="790"/>
        <end position="863"/>
    </location>
</feature>
<dbReference type="PANTHER" id="PTHR33307:SF6">
    <property type="entry name" value="ALPHA-RHAMNOSIDASE (EUROFUNG)-RELATED"/>
    <property type="match status" value="1"/>
</dbReference>
<reference evidence="8" key="1">
    <citation type="submission" date="2012-11" db="EMBL/GenBank/DDBJ databases">
        <title>Dependencies among metagenomic species, viruses, plasmids and units of genetic variation.</title>
        <authorList>
            <person name="Nielsen H.B."/>
            <person name="Almeida M."/>
            <person name="Juncker A.S."/>
            <person name="Rasmussen S."/>
            <person name="Li J."/>
            <person name="Sunagawa S."/>
            <person name="Plichta D."/>
            <person name="Gautier L."/>
            <person name="Le Chatelier E."/>
            <person name="Peletier E."/>
            <person name="Bonde I."/>
            <person name="Nielsen T."/>
            <person name="Manichanh C."/>
            <person name="Arumugam M."/>
            <person name="Batto J."/>
            <person name="Santos M.B.Q.D."/>
            <person name="Blom N."/>
            <person name="Borruel N."/>
            <person name="Burgdorf K.S."/>
            <person name="Boumezbeur F."/>
            <person name="Casellas F."/>
            <person name="Dore J."/>
            <person name="Guarner F."/>
            <person name="Hansen T."/>
            <person name="Hildebrand F."/>
            <person name="Kaas R.S."/>
            <person name="Kennedy S."/>
            <person name="Kristiansen K."/>
            <person name="Kultima J.R."/>
            <person name="Leonard P."/>
            <person name="Levenez F."/>
            <person name="Lund O."/>
            <person name="Moumen B."/>
            <person name="Le Paslier D."/>
            <person name="Pons N."/>
            <person name="Pedersen O."/>
            <person name="Prifti E."/>
            <person name="Qin J."/>
            <person name="Raes J."/>
            <person name="Tap J."/>
            <person name="Tims S."/>
            <person name="Ussery D.W."/>
            <person name="Yamada T."/>
            <person name="MetaHit consortium"/>
            <person name="Renault P."/>
            <person name="Sicheritz-Ponten T."/>
            <person name="Bork P."/>
            <person name="Wang J."/>
            <person name="Brunak S."/>
            <person name="Ehrlich S.D."/>
        </authorList>
    </citation>
    <scope>NUCLEOTIDE SEQUENCE [LARGE SCALE GENOMIC DNA]</scope>
</reference>
<feature type="domain" description="Alpha-L-rhamnosidase concanavalin-like" evidence="4">
    <location>
        <begin position="324"/>
        <end position="409"/>
    </location>
</feature>
<dbReference type="Pfam" id="PF17389">
    <property type="entry name" value="Bac_rhamnosid6H"/>
    <property type="match status" value="1"/>
</dbReference>
<dbReference type="InterPro" id="IPR008928">
    <property type="entry name" value="6-hairpin_glycosidase_sf"/>
</dbReference>
<comment type="caution">
    <text evidence="8">The sequence shown here is derived from an EMBL/GenBank/DDBJ whole genome shotgun (WGS) entry which is preliminary data.</text>
</comment>
<organism evidence="8 9">
    <name type="scientific">Candidatus Colimorpha enterica</name>
    <dbReference type="NCBI Taxonomy" id="3083063"/>
    <lineage>
        <taxon>Bacteria</taxon>
        <taxon>Pseudomonadati</taxon>
        <taxon>Bacteroidota</taxon>
        <taxon>Bacteroidia</taxon>
        <taxon>Bacteroidales</taxon>
        <taxon>Candidatus Colimorpha</taxon>
    </lineage>
</organism>
<dbReference type="InterPro" id="IPR035398">
    <property type="entry name" value="Bac_rhamnosid_C"/>
</dbReference>
<dbReference type="Pfam" id="PF25788">
    <property type="entry name" value="Ig_Rha78A_N"/>
    <property type="match status" value="1"/>
</dbReference>
<dbReference type="InterPro" id="IPR008902">
    <property type="entry name" value="Rhamnosid_concanavalin"/>
</dbReference>
<gene>
    <name evidence="8" type="ORF">BN580_01695</name>
</gene>
<dbReference type="PANTHER" id="PTHR33307">
    <property type="entry name" value="ALPHA-RHAMNOSIDASE (EUROFUNG)"/>
    <property type="match status" value="1"/>
</dbReference>
<dbReference type="Pfam" id="PF05592">
    <property type="entry name" value="Bac_rhamnosid"/>
    <property type="match status" value="1"/>
</dbReference>
<evidence type="ECO:0000259" key="4">
    <source>
        <dbReference type="Pfam" id="PF05592"/>
    </source>
</evidence>
<dbReference type="Proteomes" id="UP000017938">
    <property type="component" value="Unassembled WGS sequence"/>
</dbReference>
<dbReference type="EMBL" id="CBFW010000262">
    <property type="protein sequence ID" value="CDC74962.1"/>
    <property type="molecule type" value="Genomic_DNA"/>
</dbReference>
<dbReference type="Pfam" id="PF08531">
    <property type="entry name" value="Bac_rhamnosid_N"/>
    <property type="match status" value="1"/>
</dbReference>
<feature type="domain" description="Alpha-L-rhamnosidase six-hairpin glycosidase" evidence="6">
    <location>
        <begin position="433"/>
        <end position="786"/>
    </location>
</feature>
<dbReference type="InterPro" id="IPR012341">
    <property type="entry name" value="6hp_glycosidase-like_sf"/>
</dbReference>
<evidence type="ECO:0000256" key="1">
    <source>
        <dbReference type="ARBA" id="ARBA00001445"/>
    </source>
</evidence>
<dbReference type="Gene3D" id="1.50.10.10">
    <property type="match status" value="1"/>
</dbReference>
<dbReference type="EC" id="3.2.1.40" evidence="2"/>
<evidence type="ECO:0000259" key="7">
    <source>
        <dbReference type="Pfam" id="PF17390"/>
    </source>
</evidence>
<dbReference type="InterPro" id="IPR013783">
    <property type="entry name" value="Ig-like_fold"/>
</dbReference>
<evidence type="ECO:0000259" key="6">
    <source>
        <dbReference type="Pfam" id="PF17389"/>
    </source>
</evidence>
<dbReference type="AlphaFoldDB" id="R6UW88"/>
<comment type="catalytic activity">
    <reaction evidence="1">
        <text>Hydrolysis of terminal non-reducing alpha-L-rhamnose residues in alpha-L-rhamnosides.</text>
        <dbReference type="EC" id="3.2.1.40"/>
    </reaction>
</comment>
<evidence type="ECO:0000259" key="5">
    <source>
        <dbReference type="Pfam" id="PF08531"/>
    </source>
</evidence>
<dbReference type="STRING" id="1263015.BN580_01695"/>
<sequence length="869" mass="97539">MPVLRLRFFSERENMNFRTEKISVSGNYGNCPVIDPENPSFSWACTHDGADQYQTAFRVTVSSGGDVIHDSGWQTGRKQRYTLPVPLPEARLMSVKIVCRDRDGNESALGEGKKEFLTPFPPTGEFIVSPLDREYGTTEFFRDINVGEGLCEAFISVACAGLYEAEINGVKYDPALLQPVHSNYSRQCYYTVKRIPKELFTAGKNRFTLTLGDGWRRNTCGEYLRPGNYWAEFFGEPTFSAEILLRYRDGREERIKTGADGSWLSRRGSIVYANLFNGERQDEYAGTGPVPAVLYSGAPLGRLRPQTVTPITVQRRLSPVSDWQLPDGTLIYDLGENIAGFVEISVPEGVPEGSVITLRHSEEIDGRGNLSDVTLRGAEATDSYTVAAGTERVLRPHFTYHGFRYFSVACQGCDPRDIGVTALVFYTGIDSGSRFRCGEPMLNAIEENCLRTERDNIHGIATDCPQRDERMGWLNDATVRFEEMPYHFDIGSLFPKIADDIAAEQGEEGEITDTAPFIFGGRPACPVCSSYLITAKETYLHSGDDSVIRKHYSGFAKWDGYLESRSDNGILTYCNWGDWASPSDCCGDVRDYDTVTDVLPRKTDTDIEFPRSSITPGLYMATGYRYYNLVTLAFFASVLGKEDDRKMWLEKAEYVKSAFLERWYDPETGRLATGSQACQTFALWLGILPESGRRKAFDLLVRGIADAGMRLTTGNLCSRYIFDVLTDSGRTDIAWELMTRREYPSIGFMIRNGATTVWERFELKENKQMNSHNHPMYAAVSYWFYHGLSGIAPAASGFERFTVKPAFPEQLLFCECRVETPHGSIVLRWHRTEGGISMLLSVPFGTEAEVTFDGKTTTVGSGTRVFEKK</sequence>
<dbReference type="GO" id="GO:0005975">
    <property type="term" value="P:carbohydrate metabolic process"/>
    <property type="evidence" value="ECO:0007669"/>
    <property type="project" value="InterPro"/>
</dbReference>
<dbReference type="InterPro" id="IPR016007">
    <property type="entry name" value="Alpha_rhamnosid"/>
</dbReference>
<dbReference type="GO" id="GO:0030596">
    <property type="term" value="F:alpha-L-rhamnosidase activity"/>
    <property type="evidence" value="ECO:0007669"/>
    <property type="project" value="UniProtKB-EC"/>
</dbReference>